<feature type="region of interest" description="Disordered" evidence="1">
    <location>
        <begin position="14"/>
        <end position="46"/>
    </location>
</feature>
<dbReference type="Proteomes" id="UP000001660">
    <property type="component" value="Chromosome"/>
</dbReference>
<accession>D8PJ78</accession>
<dbReference type="HOGENOM" id="CLU_3181505_0_0_0"/>
<evidence type="ECO:0000313" key="3">
    <source>
        <dbReference type="Proteomes" id="UP000001660"/>
    </source>
</evidence>
<dbReference type="AlphaFoldDB" id="D8PJ78"/>
<gene>
    <name evidence="2" type="ORF">NIDE3636</name>
</gene>
<evidence type="ECO:0000313" key="2">
    <source>
        <dbReference type="EMBL" id="CBK43315.1"/>
    </source>
</evidence>
<name>D8PJ78_9BACT</name>
<dbReference type="KEGG" id="nde:NIDE3636"/>
<proteinExistence type="predicted"/>
<reference evidence="2 3" key="1">
    <citation type="journal article" date="2010" name="Proc. Natl. Acad. Sci. U.S.A.">
        <title>A Nitrospira metagenome illuminates the physiology and evolution of globally important nitrite-oxidizing bacteria.</title>
        <authorList>
            <person name="Lucker S."/>
            <person name="Wagner M."/>
            <person name="Maixner F."/>
            <person name="Pelletier E."/>
            <person name="Koch H."/>
            <person name="Vacherie B."/>
            <person name="Rattei T."/>
            <person name="Sinninghe Damste J."/>
            <person name="Spieck E."/>
            <person name="Le Paslier D."/>
            <person name="Daims H."/>
        </authorList>
    </citation>
    <scope>NUCLEOTIDE SEQUENCE [LARGE SCALE GENOMIC DNA]</scope>
</reference>
<protein>
    <submittedName>
        <fullName evidence="2">Uncharacterized protein</fullName>
    </submittedName>
</protein>
<keyword evidence="3" id="KW-1185">Reference proteome</keyword>
<dbReference type="EMBL" id="FP929003">
    <property type="protein sequence ID" value="CBK43315.1"/>
    <property type="molecule type" value="Genomic_DNA"/>
</dbReference>
<evidence type="ECO:0000256" key="1">
    <source>
        <dbReference type="SAM" id="MobiDB-lite"/>
    </source>
</evidence>
<organism evidence="2 3">
    <name type="scientific">Nitrospira defluvii</name>
    <dbReference type="NCBI Taxonomy" id="330214"/>
    <lineage>
        <taxon>Bacteria</taxon>
        <taxon>Pseudomonadati</taxon>
        <taxon>Nitrospirota</taxon>
        <taxon>Nitrospiria</taxon>
        <taxon>Nitrospirales</taxon>
        <taxon>Nitrospiraceae</taxon>
        <taxon>Nitrospira</taxon>
    </lineage>
</organism>
<sequence>MSVQLPVVERVHESHSVGVSALRRSMPMIGHGAAEPETMTGGGQGT</sequence>